<organism evidence="2 3">
    <name type="scientific">Mycena pura</name>
    <dbReference type="NCBI Taxonomy" id="153505"/>
    <lineage>
        <taxon>Eukaryota</taxon>
        <taxon>Fungi</taxon>
        <taxon>Dikarya</taxon>
        <taxon>Basidiomycota</taxon>
        <taxon>Agaricomycotina</taxon>
        <taxon>Agaricomycetes</taxon>
        <taxon>Agaricomycetidae</taxon>
        <taxon>Agaricales</taxon>
        <taxon>Marasmiineae</taxon>
        <taxon>Mycenaceae</taxon>
        <taxon>Mycena</taxon>
    </lineage>
</organism>
<evidence type="ECO:0000313" key="2">
    <source>
        <dbReference type="EMBL" id="KAJ7208313.1"/>
    </source>
</evidence>
<accession>A0AAD6Y976</accession>
<keyword evidence="3" id="KW-1185">Reference proteome</keyword>
<proteinExistence type="predicted"/>
<evidence type="ECO:0000313" key="3">
    <source>
        <dbReference type="Proteomes" id="UP001219525"/>
    </source>
</evidence>
<comment type="caution">
    <text evidence="2">The sequence shown here is derived from an EMBL/GenBank/DDBJ whole genome shotgun (WGS) entry which is preliminary data.</text>
</comment>
<protein>
    <submittedName>
        <fullName evidence="2">Uncharacterized protein</fullName>
    </submittedName>
</protein>
<name>A0AAD6Y976_9AGAR</name>
<evidence type="ECO:0000256" key="1">
    <source>
        <dbReference type="SAM" id="MobiDB-lite"/>
    </source>
</evidence>
<sequence>MTTHPELWSHCALQEDSDYESCHDPNTWPSPPLRLPRHDARRYVTCRLAATFHCLPANRLAVMPPPHQIAIKPRRRVYLPHAPRRLAFILLSSERCAILGPRGCKRLLCYNLLSRSVTSRDHRTVAVVATPGTSRIAPHAAMGHSRPPIPHPAPHTCSTRSRLERPRRTFSPHASRRTSVRAARGCALVLHLPLTLHPSRAAAPPRTVAQKKQRHADAGVPVLLGVVFFLLRTRVGMDNIYGQNLVPLKRLATSRQSDGAASHVRSYAVRWWVEHAKREMSVADDSAGKEDPSREYRYWAFMVHGDAPGACHTARREAMDILTLTWCAATP</sequence>
<dbReference type="Proteomes" id="UP001219525">
    <property type="component" value="Unassembled WGS sequence"/>
</dbReference>
<reference evidence="2" key="1">
    <citation type="submission" date="2023-03" db="EMBL/GenBank/DDBJ databases">
        <title>Massive genome expansion in bonnet fungi (Mycena s.s.) driven by repeated elements and novel gene families across ecological guilds.</title>
        <authorList>
            <consortium name="Lawrence Berkeley National Laboratory"/>
            <person name="Harder C.B."/>
            <person name="Miyauchi S."/>
            <person name="Viragh M."/>
            <person name="Kuo A."/>
            <person name="Thoen E."/>
            <person name="Andreopoulos B."/>
            <person name="Lu D."/>
            <person name="Skrede I."/>
            <person name="Drula E."/>
            <person name="Henrissat B."/>
            <person name="Morin E."/>
            <person name="Kohler A."/>
            <person name="Barry K."/>
            <person name="LaButti K."/>
            <person name="Morin E."/>
            <person name="Salamov A."/>
            <person name="Lipzen A."/>
            <person name="Mereny Z."/>
            <person name="Hegedus B."/>
            <person name="Baldrian P."/>
            <person name="Stursova M."/>
            <person name="Weitz H."/>
            <person name="Taylor A."/>
            <person name="Grigoriev I.V."/>
            <person name="Nagy L.G."/>
            <person name="Martin F."/>
            <person name="Kauserud H."/>
        </authorList>
    </citation>
    <scope>NUCLEOTIDE SEQUENCE</scope>
    <source>
        <strain evidence="2">9144</strain>
    </source>
</reference>
<feature type="region of interest" description="Disordered" evidence="1">
    <location>
        <begin position="137"/>
        <end position="159"/>
    </location>
</feature>
<dbReference type="AlphaFoldDB" id="A0AAD6Y976"/>
<dbReference type="EMBL" id="JARJCW010000034">
    <property type="protein sequence ID" value="KAJ7208313.1"/>
    <property type="molecule type" value="Genomic_DNA"/>
</dbReference>
<gene>
    <name evidence="2" type="ORF">GGX14DRAFT_634010</name>
</gene>